<keyword evidence="1" id="KW-0732">Signal</keyword>
<comment type="caution">
    <text evidence="2">The sequence shown here is derived from an EMBL/GenBank/DDBJ whole genome shotgun (WGS) entry which is preliminary data.</text>
</comment>
<dbReference type="RefSeq" id="WP_309907157.1">
    <property type="nucleotide sequence ID" value="NZ_JAVDRF010000017.1"/>
</dbReference>
<sequence length="60" mass="6658">MKRLATALPALWLFALHPLQAATLETRSYPAEITPLCGERVTDCEPFADAGTRNTGNWRN</sequence>
<name>A0ABU1NLW1_9BURK</name>
<dbReference type="EMBL" id="JAVDRF010000017">
    <property type="protein sequence ID" value="MDR6539455.1"/>
    <property type="molecule type" value="Genomic_DNA"/>
</dbReference>
<gene>
    <name evidence="2" type="ORF">J2739_005251</name>
</gene>
<evidence type="ECO:0000256" key="1">
    <source>
        <dbReference type="SAM" id="SignalP"/>
    </source>
</evidence>
<dbReference type="Proteomes" id="UP001184230">
    <property type="component" value="Unassembled WGS sequence"/>
</dbReference>
<protein>
    <submittedName>
        <fullName evidence="2">Uncharacterized protein</fullName>
    </submittedName>
</protein>
<keyword evidence="3" id="KW-1185">Reference proteome</keyword>
<feature type="signal peptide" evidence="1">
    <location>
        <begin position="1"/>
        <end position="21"/>
    </location>
</feature>
<organism evidence="2 3">
    <name type="scientific">Variovorax soli</name>
    <dbReference type="NCBI Taxonomy" id="376815"/>
    <lineage>
        <taxon>Bacteria</taxon>
        <taxon>Pseudomonadati</taxon>
        <taxon>Pseudomonadota</taxon>
        <taxon>Betaproteobacteria</taxon>
        <taxon>Burkholderiales</taxon>
        <taxon>Comamonadaceae</taxon>
        <taxon>Variovorax</taxon>
    </lineage>
</organism>
<proteinExistence type="predicted"/>
<feature type="chain" id="PRO_5046785241" evidence="1">
    <location>
        <begin position="22"/>
        <end position="60"/>
    </location>
</feature>
<evidence type="ECO:0000313" key="3">
    <source>
        <dbReference type="Proteomes" id="UP001184230"/>
    </source>
</evidence>
<accession>A0ABU1NLW1</accession>
<evidence type="ECO:0000313" key="2">
    <source>
        <dbReference type="EMBL" id="MDR6539455.1"/>
    </source>
</evidence>
<reference evidence="2 3" key="1">
    <citation type="submission" date="2023-07" db="EMBL/GenBank/DDBJ databases">
        <title>Sorghum-associated microbial communities from plants grown in Nebraska, USA.</title>
        <authorList>
            <person name="Schachtman D."/>
        </authorList>
    </citation>
    <scope>NUCLEOTIDE SEQUENCE [LARGE SCALE GENOMIC DNA]</scope>
    <source>
        <strain evidence="2 3">DS1781</strain>
    </source>
</reference>